<dbReference type="GO" id="GO:0098552">
    <property type="term" value="C:side of membrane"/>
    <property type="evidence" value="ECO:0007669"/>
    <property type="project" value="UniProtKB-KW"/>
</dbReference>
<sequence length="234" mass="24518">MALLSDLGCICIKDDTQRNDVCGTSEASGSTRWTADASAAKLTDLAGKCTTLKPTDLTPANIRSAVAAALAKIEQTAGADFKLVMGKQASGNTCAATNGAGCVEYEAAVTAGKLVHIEPKWAAHMLAAADALQQLEEAGKTAEHTRAHLEDLKERAKALHTTLLIVDDPISTQPQQADNANPVSKRQRCKPQNATPGECPATHCDYDANAEDGKKYKSKPGTENTAAGTEETAK</sequence>
<gene>
    <name evidence="11" type="ORF">DPX39_090089300</name>
</gene>
<evidence type="ECO:0000256" key="6">
    <source>
        <dbReference type="ARBA" id="ARBA00023136"/>
    </source>
</evidence>
<evidence type="ECO:0000256" key="3">
    <source>
        <dbReference type="ARBA" id="ARBA00022475"/>
    </source>
</evidence>
<proteinExistence type="predicted"/>
<comment type="caution">
    <text evidence="11">The sequence shown here is derived from an EMBL/GenBank/DDBJ whole genome shotgun (WGS) entry which is preliminary data.</text>
</comment>
<organism evidence="11 12">
    <name type="scientific">Trypanosoma brucei equiperdum</name>
    <dbReference type="NCBI Taxonomy" id="630700"/>
    <lineage>
        <taxon>Eukaryota</taxon>
        <taxon>Discoba</taxon>
        <taxon>Euglenozoa</taxon>
        <taxon>Kinetoplastea</taxon>
        <taxon>Metakinetoplastina</taxon>
        <taxon>Trypanosomatida</taxon>
        <taxon>Trypanosomatidae</taxon>
        <taxon>Trypanosoma</taxon>
    </lineage>
</organism>
<accession>A0A3L6L0L9</accession>
<dbReference type="Proteomes" id="UP000266743">
    <property type="component" value="Chromosome 9"/>
</dbReference>
<evidence type="ECO:0000313" key="11">
    <source>
        <dbReference type="EMBL" id="RHW70172.1"/>
    </source>
</evidence>
<evidence type="ECO:0000256" key="8">
    <source>
        <dbReference type="ARBA" id="ARBA00023288"/>
    </source>
</evidence>
<comment type="subcellular location">
    <subcellularLocation>
        <location evidence="2">Cell membrane</location>
        <topology evidence="2">Lipid-anchor</topology>
        <topology evidence="2">GPI-anchor</topology>
    </subcellularLocation>
</comment>
<feature type="compositionally biased region" description="Polar residues" evidence="9">
    <location>
        <begin position="170"/>
        <end position="195"/>
    </location>
</feature>
<keyword evidence="3" id="KW-1003">Cell membrane</keyword>
<protein>
    <submittedName>
        <fullName evidence="11">Trypanosomal VSG domain containing protein</fullName>
    </submittedName>
</protein>
<evidence type="ECO:0000256" key="7">
    <source>
        <dbReference type="ARBA" id="ARBA00023180"/>
    </source>
</evidence>
<keyword evidence="5" id="KW-0732">Signal</keyword>
<evidence type="ECO:0000256" key="1">
    <source>
        <dbReference type="ARBA" id="ARBA00002523"/>
    </source>
</evidence>
<evidence type="ECO:0000259" key="10">
    <source>
        <dbReference type="Pfam" id="PF13206"/>
    </source>
</evidence>
<dbReference type="EMBL" id="QSBY01000009">
    <property type="protein sequence ID" value="RHW70172.1"/>
    <property type="molecule type" value="Genomic_DNA"/>
</dbReference>
<dbReference type="AlphaFoldDB" id="A0A3L6L0L9"/>
<reference evidence="11 12" key="1">
    <citation type="submission" date="2018-09" db="EMBL/GenBank/DDBJ databases">
        <title>whole genome sequence of T. equiperdum IVM-t1 strain.</title>
        <authorList>
            <person name="Suganuma K."/>
        </authorList>
    </citation>
    <scope>NUCLEOTIDE SEQUENCE [LARGE SCALE GENOMIC DNA]</scope>
    <source>
        <strain evidence="11 12">IVM-t1</strain>
    </source>
</reference>
<keyword evidence="4" id="KW-0336">GPI-anchor</keyword>
<feature type="domain" description="Trypanosome variant surface glycoprotein B-type N-terminal" evidence="10">
    <location>
        <begin position="2"/>
        <end position="150"/>
    </location>
</feature>
<dbReference type="InterPro" id="IPR025932">
    <property type="entry name" value="Trypano_VSG_B_N_dom"/>
</dbReference>
<comment type="function">
    <text evidence="1">VSG forms a coat on the surface of the parasite. The trypanosome evades the immune response of the host by expressing a series of antigenically distinct VSGs from an estimated 1000 VSG genes.</text>
</comment>
<dbReference type="Pfam" id="PF13206">
    <property type="entry name" value="VSG_B"/>
    <property type="match status" value="1"/>
</dbReference>
<name>A0A3L6L0L9_9TRYP</name>
<keyword evidence="7" id="KW-0325">Glycoprotein</keyword>
<dbReference type="GO" id="GO:0005886">
    <property type="term" value="C:plasma membrane"/>
    <property type="evidence" value="ECO:0007669"/>
    <property type="project" value="UniProtKB-SubCell"/>
</dbReference>
<evidence type="ECO:0000256" key="5">
    <source>
        <dbReference type="ARBA" id="ARBA00022729"/>
    </source>
</evidence>
<evidence type="ECO:0000256" key="4">
    <source>
        <dbReference type="ARBA" id="ARBA00022622"/>
    </source>
</evidence>
<evidence type="ECO:0000256" key="9">
    <source>
        <dbReference type="SAM" id="MobiDB-lite"/>
    </source>
</evidence>
<keyword evidence="6" id="KW-0472">Membrane</keyword>
<feature type="compositionally biased region" description="Low complexity" evidence="9">
    <location>
        <begin position="221"/>
        <end position="234"/>
    </location>
</feature>
<feature type="region of interest" description="Disordered" evidence="9">
    <location>
        <begin position="169"/>
        <end position="234"/>
    </location>
</feature>
<evidence type="ECO:0000256" key="2">
    <source>
        <dbReference type="ARBA" id="ARBA00004609"/>
    </source>
</evidence>
<evidence type="ECO:0000313" key="12">
    <source>
        <dbReference type="Proteomes" id="UP000266743"/>
    </source>
</evidence>
<keyword evidence="8" id="KW-0449">Lipoprotein</keyword>